<dbReference type="AlphaFoldDB" id="U7QIU2"/>
<reference evidence="1 2" key="1">
    <citation type="journal article" date="2013" name="Front. Microbiol.">
        <title>Comparative genomic analyses of the cyanobacterium, Lyngbya aestuarii BL J, a powerful hydrogen producer.</title>
        <authorList>
            <person name="Kothari A."/>
            <person name="Vaughn M."/>
            <person name="Garcia-Pichel F."/>
        </authorList>
    </citation>
    <scope>NUCLEOTIDE SEQUENCE [LARGE SCALE GENOMIC DNA]</scope>
    <source>
        <strain evidence="1 2">BL J</strain>
    </source>
</reference>
<name>U7QIU2_9CYAN</name>
<keyword evidence="2" id="KW-1185">Reference proteome</keyword>
<evidence type="ECO:0000313" key="2">
    <source>
        <dbReference type="Proteomes" id="UP000017127"/>
    </source>
</evidence>
<comment type="caution">
    <text evidence="1">The sequence shown here is derived from an EMBL/GenBank/DDBJ whole genome shotgun (WGS) entry which is preliminary data.</text>
</comment>
<accession>U7QIU2</accession>
<protein>
    <submittedName>
        <fullName evidence="1">Uncharacterized protein</fullName>
    </submittedName>
</protein>
<dbReference type="EMBL" id="AUZM01000024">
    <property type="protein sequence ID" value="ERT07197.1"/>
    <property type="molecule type" value="Genomic_DNA"/>
</dbReference>
<proteinExistence type="predicted"/>
<gene>
    <name evidence="1" type="ORF">M595_2814</name>
</gene>
<organism evidence="1 2">
    <name type="scientific">Lyngbya aestuarii BL J</name>
    <dbReference type="NCBI Taxonomy" id="1348334"/>
    <lineage>
        <taxon>Bacteria</taxon>
        <taxon>Bacillati</taxon>
        <taxon>Cyanobacteriota</taxon>
        <taxon>Cyanophyceae</taxon>
        <taxon>Oscillatoriophycideae</taxon>
        <taxon>Oscillatoriales</taxon>
        <taxon>Microcoleaceae</taxon>
        <taxon>Lyngbya</taxon>
    </lineage>
</organism>
<dbReference type="Proteomes" id="UP000017127">
    <property type="component" value="Unassembled WGS sequence"/>
</dbReference>
<sequence length="46" mass="5037">MYECYLVISASIIPIPDFVDQKLKASRTKTAYNSTAVSDQARGVKG</sequence>
<evidence type="ECO:0000313" key="1">
    <source>
        <dbReference type="EMBL" id="ERT07197.1"/>
    </source>
</evidence>